<dbReference type="RefSeq" id="WP_168819153.1">
    <property type="nucleotide sequence ID" value="NZ_CP051217.1"/>
</dbReference>
<dbReference type="AlphaFoldDB" id="A0A6H2DLL6"/>
<gene>
    <name evidence="2" type="ORF">HF685_08085</name>
</gene>
<organism evidence="2 3">
    <name type="scientific">Parasphingorhabdus halotolerans</name>
    <dbReference type="NCBI Taxonomy" id="2725558"/>
    <lineage>
        <taxon>Bacteria</taxon>
        <taxon>Pseudomonadati</taxon>
        <taxon>Pseudomonadota</taxon>
        <taxon>Alphaproteobacteria</taxon>
        <taxon>Sphingomonadales</taxon>
        <taxon>Sphingomonadaceae</taxon>
        <taxon>Parasphingorhabdus</taxon>
    </lineage>
</organism>
<keyword evidence="3" id="KW-1185">Reference proteome</keyword>
<name>A0A6H2DLL6_9SPHN</name>
<reference evidence="2 3" key="1">
    <citation type="submission" date="2020-04" db="EMBL/GenBank/DDBJ databases">
        <title>Genome sequence for Sphingorhabdus sp. strain M1.</title>
        <authorList>
            <person name="Park S.-J."/>
        </authorList>
    </citation>
    <scope>NUCLEOTIDE SEQUENCE [LARGE SCALE GENOMIC DNA]</scope>
    <source>
        <strain evidence="2 3">JK6</strain>
    </source>
</reference>
<dbReference type="KEGG" id="phao:HF685_08085"/>
<dbReference type="SUPFAM" id="SSF52833">
    <property type="entry name" value="Thioredoxin-like"/>
    <property type="match status" value="1"/>
</dbReference>
<dbReference type="InterPro" id="IPR036249">
    <property type="entry name" value="Thioredoxin-like_sf"/>
</dbReference>
<accession>A0A6H2DLL6</accession>
<dbReference type="PANTHER" id="PTHR13887">
    <property type="entry name" value="GLUTATHIONE S-TRANSFERASE KAPPA"/>
    <property type="match status" value="1"/>
</dbReference>
<dbReference type="InterPro" id="IPR001853">
    <property type="entry name" value="DSBA-like_thioredoxin_dom"/>
</dbReference>
<proteinExistence type="predicted"/>
<protein>
    <submittedName>
        <fullName evidence="2">DsbA family oxidoreductase</fullName>
    </submittedName>
</protein>
<dbReference type="GO" id="GO:0016491">
    <property type="term" value="F:oxidoreductase activity"/>
    <property type="evidence" value="ECO:0007669"/>
    <property type="project" value="InterPro"/>
</dbReference>
<evidence type="ECO:0000259" key="1">
    <source>
        <dbReference type="Pfam" id="PF01323"/>
    </source>
</evidence>
<feature type="domain" description="DSBA-like thioredoxin" evidence="1">
    <location>
        <begin position="8"/>
        <end position="210"/>
    </location>
</feature>
<dbReference type="Gene3D" id="3.40.30.10">
    <property type="entry name" value="Glutaredoxin"/>
    <property type="match status" value="1"/>
</dbReference>
<dbReference type="PANTHER" id="PTHR13887:SF41">
    <property type="entry name" value="THIOREDOXIN SUPERFAMILY PROTEIN"/>
    <property type="match status" value="1"/>
</dbReference>
<sequence length="220" mass="24803">MTETPVITVDIVSDVVCPWCIIGYKKLEKAMRQFEGRAQFAIAWHAFELNPGMPPEGQDINEHMAQKYGATPEQSKVNRERLRNAGNDLDFEFKYSENMRMVNTFDAHRLLHWAGEMGKQTALKLALFSAHFTDGKNVSDQDTLVAIAGSVGLDEDRARDLLSTDLYAEEVRAVEAEWQDRFITGVPAFIFNKKFMVPGAQDSDTFANIIENKLLARQAA</sequence>
<dbReference type="EMBL" id="CP051217">
    <property type="protein sequence ID" value="QJB69244.1"/>
    <property type="molecule type" value="Genomic_DNA"/>
</dbReference>
<evidence type="ECO:0000313" key="3">
    <source>
        <dbReference type="Proteomes" id="UP000501600"/>
    </source>
</evidence>
<dbReference type="Proteomes" id="UP000501600">
    <property type="component" value="Chromosome"/>
</dbReference>
<dbReference type="Pfam" id="PF01323">
    <property type="entry name" value="DSBA"/>
    <property type="match status" value="1"/>
</dbReference>
<evidence type="ECO:0000313" key="2">
    <source>
        <dbReference type="EMBL" id="QJB69244.1"/>
    </source>
</evidence>
<dbReference type="CDD" id="cd03024">
    <property type="entry name" value="DsbA_FrnE"/>
    <property type="match status" value="1"/>
</dbReference>